<dbReference type="GeneID" id="11107142"/>
<dbReference type="InterPro" id="IPR006997">
    <property type="entry name" value="Baculo_Y142"/>
</dbReference>
<keyword evidence="2" id="KW-1185">Reference proteome</keyword>
<dbReference type="Pfam" id="PF04913">
    <property type="entry name" value="Baculo_Y142"/>
    <property type="match status" value="1"/>
</dbReference>
<sequence length="460" mass="53980">MDLNNSDEILPLAFIHMYFHLDDNSIIPEVKDYVNNEKNYETIINYLSEIGLKFMVGEATPDTFKYIMPQFRFECNRDYQLEIVKFDFGNVYLKKGAVVFATNLMVTSPSETFDFLIKKMPELTDSSTFAIKSEVGNKFYMWNGTDGIVFARPYFDWMGMKVCNGTPYTNNTHYRMYIIGDILAKIFIDAKIEINTSVGNAVLKNYYKGTPLKRTENEKYVINYKKFTTNNYDVVFDSFEEEFRSKIGPIHFVQRDYIYDAKFPADLLEELQKHWVSDTSVYKIINNFTKNTTVPDLNKQFIIDRYSVNGYRKMMVVNDKYTLPVNKSSSVEYIFVTNDMLQLRHTLNAAFVPNLGIVILATHVFFGARRVLNFEPHQDLSTFVKRKVEIKEDNVFYHVGGSYFLEETFFNANDAPIFILVRVEDDLIVRHNLIRTSRKLKDLKYNWVFNTILSLFVRKY</sequence>
<evidence type="ECO:0000313" key="1">
    <source>
        <dbReference type="EMBL" id="ACZ63501.1"/>
    </source>
</evidence>
<name>D2J4I2_9BBAC</name>
<reference evidence="1 2" key="2">
    <citation type="journal article" date="2012" name="J. Virol.">
        <title>The Genome of Pieris rapae Granulovirus.</title>
        <authorList>
            <person name="Zhang B.Q."/>
            <person name="Cheng R.L."/>
            <person name="Wang X.F."/>
            <person name="Zhang C.X."/>
        </authorList>
    </citation>
    <scope>NUCLEOTIDE SEQUENCE [LARGE SCALE GENOMIC DNA]</scope>
    <source>
        <strain evidence="1">Wuhan</strain>
    </source>
</reference>
<reference evidence="1 2" key="1">
    <citation type="journal article" date="2011" name="J. Proteome Res.">
        <title>ODV-associated proteins of the Pieris rapae granulovirus.</title>
        <authorList>
            <person name="Wang X.F."/>
            <person name="Zhang B.Q."/>
            <person name="Xu H.J."/>
            <person name="Cui Y.J."/>
            <person name="Xu Y.P."/>
            <person name="Zhang M.J."/>
            <person name="Han Y.S."/>
            <person name="Lee Y.S."/>
            <person name="Bao Y.Y."/>
            <person name="Zhang C.X."/>
        </authorList>
    </citation>
    <scope>NUCLEOTIDE SEQUENCE [LARGE SCALE GENOMIC DNA]</scope>
    <source>
        <strain evidence="1">Wuhan</strain>
    </source>
</reference>
<dbReference type="OrthoDB" id="4896at10239"/>
<dbReference type="EMBL" id="GQ884143">
    <property type="protein sequence ID" value="ACZ63501.1"/>
    <property type="molecule type" value="Genomic_DNA"/>
</dbReference>
<dbReference type="KEGG" id="vg:11107142"/>
<accession>D2J4I2</accession>
<protein>
    <submittedName>
        <fullName evidence="1">P49</fullName>
    </submittedName>
</protein>
<proteinExistence type="predicted"/>
<dbReference type="RefSeq" id="YP_003429339.1">
    <property type="nucleotide sequence ID" value="NC_013797.1"/>
</dbReference>
<organism evidence="1 2">
    <name type="scientific">Pieris rapae granulovirus Wuhan</name>
    <dbReference type="NCBI Taxonomy" id="2848030"/>
    <lineage>
        <taxon>Viruses</taxon>
        <taxon>Viruses incertae sedis</taxon>
        <taxon>Naldaviricetes</taxon>
        <taxon>Lefavirales</taxon>
        <taxon>Baculoviridae</taxon>
        <taxon>Betabaculovirus</taxon>
        <taxon>Betabaculovirus arrapae</taxon>
    </lineage>
</organism>
<evidence type="ECO:0000313" key="2">
    <source>
        <dbReference type="Proteomes" id="UP000202544"/>
    </source>
</evidence>
<dbReference type="Proteomes" id="UP000202544">
    <property type="component" value="Segment"/>
</dbReference>